<proteinExistence type="predicted"/>
<protein>
    <submittedName>
        <fullName evidence="1">Uncharacterized protein</fullName>
    </submittedName>
</protein>
<name>A0A238U8A6_9FLAO</name>
<gene>
    <name evidence="1" type="ORF">TJEJU_1545</name>
</gene>
<evidence type="ECO:0000313" key="1">
    <source>
        <dbReference type="EMBL" id="SNR15275.1"/>
    </source>
</evidence>
<sequence length="76" mass="9025">MNTLKVHPRIKELYKFFKINGRLVDIEDFDPEILSIFSREVLKKIQEGQDGWQELLPSGISEMIEEKRLFGCSRRK</sequence>
<keyword evidence="2" id="KW-1185">Reference proteome</keyword>
<reference evidence="1 2" key="1">
    <citation type="submission" date="2017-07" db="EMBL/GenBank/DDBJ databases">
        <authorList>
            <person name="Sun Z.S."/>
            <person name="Albrecht U."/>
            <person name="Echele G."/>
            <person name="Lee C.C."/>
        </authorList>
    </citation>
    <scope>NUCLEOTIDE SEQUENCE [LARGE SCALE GENOMIC DNA]</scope>
    <source>
        <strain evidence="2">type strain: KCTC 22618</strain>
    </source>
</reference>
<dbReference type="KEGG" id="tje:TJEJU_1545"/>
<dbReference type="EMBL" id="LT899436">
    <property type="protein sequence ID" value="SNR15275.1"/>
    <property type="molecule type" value="Genomic_DNA"/>
</dbReference>
<dbReference type="Proteomes" id="UP000215214">
    <property type="component" value="Chromosome TJEJU"/>
</dbReference>
<evidence type="ECO:0000313" key="2">
    <source>
        <dbReference type="Proteomes" id="UP000215214"/>
    </source>
</evidence>
<dbReference type="AlphaFoldDB" id="A0A238U8A6"/>
<accession>A0A238U8A6</accession>
<organism evidence="1 2">
    <name type="scientific">Tenacibaculum jejuense</name>
    <dbReference type="NCBI Taxonomy" id="584609"/>
    <lineage>
        <taxon>Bacteria</taxon>
        <taxon>Pseudomonadati</taxon>
        <taxon>Bacteroidota</taxon>
        <taxon>Flavobacteriia</taxon>
        <taxon>Flavobacteriales</taxon>
        <taxon>Flavobacteriaceae</taxon>
        <taxon>Tenacibaculum</taxon>
    </lineage>
</organism>